<dbReference type="SMART" id="SM00387">
    <property type="entry name" value="HATPase_c"/>
    <property type="match status" value="1"/>
</dbReference>
<evidence type="ECO:0000259" key="5">
    <source>
        <dbReference type="PROSITE" id="PS50109"/>
    </source>
</evidence>
<dbReference type="STRING" id="1121439.dsat_0719"/>
<feature type="domain" description="Histidine kinase" evidence="5">
    <location>
        <begin position="591"/>
        <end position="801"/>
    </location>
</feature>
<dbReference type="GO" id="GO:0000155">
    <property type="term" value="F:phosphorelay sensor kinase activity"/>
    <property type="evidence" value="ECO:0007669"/>
    <property type="project" value="InterPro"/>
</dbReference>
<dbReference type="PANTHER" id="PTHR43065">
    <property type="entry name" value="SENSOR HISTIDINE KINASE"/>
    <property type="match status" value="1"/>
</dbReference>
<keyword evidence="6" id="KW-0808">Transferase</keyword>
<dbReference type="InterPro" id="IPR004358">
    <property type="entry name" value="Sig_transdc_His_kin-like_C"/>
</dbReference>
<evidence type="ECO:0000256" key="4">
    <source>
        <dbReference type="SAM" id="Phobius"/>
    </source>
</evidence>
<dbReference type="eggNOG" id="COG4191">
    <property type="taxonomic scope" value="Bacteria"/>
</dbReference>
<reference evidence="6 7" key="1">
    <citation type="journal article" date="2013" name="Genome Announc.">
        <title>Draft genome sequences for three mercury-methylating, sulfate-reducing bacteria.</title>
        <authorList>
            <person name="Brown S.D."/>
            <person name="Hurt R.A.Jr."/>
            <person name="Gilmour C.C."/>
            <person name="Elias D.A."/>
        </authorList>
    </citation>
    <scope>NUCLEOTIDE SEQUENCE [LARGE SCALE GENOMIC DNA]</scope>
    <source>
        <strain evidence="6 7">DSM 16529</strain>
    </source>
</reference>
<dbReference type="InterPro" id="IPR036890">
    <property type="entry name" value="HATPase_C_sf"/>
</dbReference>
<evidence type="ECO:0000256" key="2">
    <source>
        <dbReference type="ARBA" id="ARBA00012438"/>
    </source>
</evidence>
<dbReference type="AlphaFoldDB" id="S7T5R0"/>
<dbReference type="SUPFAM" id="SSF55874">
    <property type="entry name" value="ATPase domain of HSP90 chaperone/DNA topoisomerase II/histidine kinase"/>
    <property type="match status" value="1"/>
</dbReference>
<accession>S7T5R0</accession>
<evidence type="ECO:0000313" key="6">
    <source>
        <dbReference type="EMBL" id="EPR32367.1"/>
    </source>
</evidence>
<dbReference type="Gene3D" id="3.30.565.10">
    <property type="entry name" value="Histidine kinase-like ATPase, C-terminal domain"/>
    <property type="match status" value="1"/>
</dbReference>
<name>S7T5R0_9BACT</name>
<feature type="transmembrane region" description="Helical" evidence="4">
    <location>
        <begin position="214"/>
        <end position="236"/>
    </location>
</feature>
<dbReference type="SUPFAM" id="SSF47384">
    <property type="entry name" value="Homodimeric domain of signal transducing histidine kinase"/>
    <property type="match status" value="1"/>
</dbReference>
<gene>
    <name evidence="6" type="ORF">dsat_0719</name>
</gene>
<dbReference type="PANTHER" id="PTHR43065:SF42">
    <property type="entry name" value="TWO-COMPONENT SENSOR PPRA"/>
    <property type="match status" value="1"/>
</dbReference>
<keyword evidence="4" id="KW-1133">Transmembrane helix</keyword>
<dbReference type="InterPro" id="IPR021796">
    <property type="entry name" value="Tll0287-like_dom"/>
</dbReference>
<dbReference type="InterPro" id="IPR003661">
    <property type="entry name" value="HisK_dim/P_dom"/>
</dbReference>
<dbReference type="EC" id="2.7.13.3" evidence="2"/>
<dbReference type="Proteomes" id="UP000014975">
    <property type="component" value="Unassembled WGS sequence"/>
</dbReference>
<dbReference type="Pfam" id="PF02518">
    <property type="entry name" value="HATPase_c"/>
    <property type="match status" value="1"/>
</dbReference>
<dbReference type="Pfam" id="PF11845">
    <property type="entry name" value="Tll0287-like"/>
    <property type="match status" value="1"/>
</dbReference>
<dbReference type="SMART" id="SM00388">
    <property type="entry name" value="HisKA"/>
    <property type="match status" value="1"/>
</dbReference>
<dbReference type="InterPro" id="IPR036097">
    <property type="entry name" value="HisK_dim/P_sf"/>
</dbReference>
<comment type="caution">
    <text evidence="6">The sequence shown here is derived from an EMBL/GenBank/DDBJ whole genome shotgun (WGS) entry which is preliminary data.</text>
</comment>
<keyword evidence="3" id="KW-0597">Phosphoprotein</keyword>
<proteinExistence type="predicted"/>
<evidence type="ECO:0000256" key="3">
    <source>
        <dbReference type="ARBA" id="ARBA00022553"/>
    </source>
</evidence>
<dbReference type="Pfam" id="PF00512">
    <property type="entry name" value="HisKA"/>
    <property type="match status" value="1"/>
</dbReference>
<protein>
    <recommendedName>
        <fullName evidence="2">histidine kinase</fullName>
        <ecNumber evidence="2">2.7.13.3</ecNumber>
    </recommendedName>
</protein>
<sequence length="814" mass="90465">MRIPRPYTLQSQFLAGLTVAAIVIGALFAAGFYFQMQSVLEKEVREKAELIFFQVESVQNYVRKTLRPRMYQEMPDKFVIEAMSSSFISRSIMEGTPESAGHLLYRRVAVDARNPDFEAREKERELMQFFTEHPSIQVWQGRLMIGGTDHFVMARPVRFESSCMYCHGDPETAPPELIAKYGFRGFGREEGSVGGLDFVGLPISAQTGMVQQKVMTYLIIFSLTAILFFLATHLIFKRVVVNNVRVLTRMLRGQVRDDKGHELLRDVQSRDELGEMIDGVEMLGQHISESRHKLEEYAATLEDKVRARTAELARETGERKADVDLFVKLLRSLHRSQTRQQLWRRALPLIAGRFGLARSAYVCTYSSQNFHVWPQGAPRPEMPDNWINLLTESRLLVTGSEAVIPVESTEGNTEGLLFLTRAPGEVFRDDEHELLRALGRLLGIAAEYLGALDNIVRHSEKLQSIFEGISDPLLLMDDQGSAIVTNEAARKLTRELSEGLRDDGNVIPLLCANQGGDGSCDIRLTAAKGVFEAREVRLSGGRVFVLGLHPVAGGGGNRVVVHVREVTAERQMLDQVTQSEKMATVGKLAAGLAHEINNPLGVILCYSELLKKSADDGQKEDLEVISRHTRQAREVLKNLLNFARPKIATDKNTDIGATMDAVARVFSVQAEKRGASIMASAADDVPTVRIDPQMVEHVVTNLMLNALDALPPQYGLITARTDYDPDGDDVVLTVEDNGTGIPEDHLPHIFEPFFTTKEAGKGTGLGLTVIYGFLQDMGGRVEVANRPEGGARFVVRFPVTPTPRAERNEDHATC</sequence>
<keyword evidence="4" id="KW-0812">Transmembrane</keyword>
<dbReference type="CDD" id="cd00082">
    <property type="entry name" value="HisKA"/>
    <property type="match status" value="1"/>
</dbReference>
<keyword evidence="4" id="KW-0472">Membrane</keyword>
<dbReference type="InterPro" id="IPR005467">
    <property type="entry name" value="His_kinase_dom"/>
</dbReference>
<dbReference type="OrthoDB" id="9805967at2"/>
<keyword evidence="6" id="KW-0418">Kinase</keyword>
<dbReference type="PRINTS" id="PR00344">
    <property type="entry name" value="BCTRLSENSOR"/>
</dbReference>
<dbReference type="Gene3D" id="1.10.287.130">
    <property type="match status" value="1"/>
</dbReference>
<dbReference type="PROSITE" id="PS50109">
    <property type="entry name" value="HIS_KIN"/>
    <property type="match status" value="1"/>
</dbReference>
<evidence type="ECO:0000256" key="1">
    <source>
        <dbReference type="ARBA" id="ARBA00000085"/>
    </source>
</evidence>
<comment type="catalytic activity">
    <reaction evidence="1">
        <text>ATP + protein L-histidine = ADP + protein N-phospho-L-histidine.</text>
        <dbReference type="EC" id="2.7.13.3"/>
    </reaction>
</comment>
<feature type="transmembrane region" description="Helical" evidence="4">
    <location>
        <begin position="12"/>
        <end position="34"/>
    </location>
</feature>
<dbReference type="RefSeq" id="WP_020887416.1">
    <property type="nucleotide sequence ID" value="NZ_ATHI01000027.1"/>
</dbReference>
<dbReference type="InterPro" id="IPR003594">
    <property type="entry name" value="HATPase_dom"/>
</dbReference>
<evidence type="ECO:0000313" key="7">
    <source>
        <dbReference type="Proteomes" id="UP000014975"/>
    </source>
</evidence>
<dbReference type="EMBL" id="ATHI01000027">
    <property type="protein sequence ID" value="EPR32367.1"/>
    <property type="molecule type" value="Genomic_DNA"/>
</dbReference>
<dbReference type="PATRIC" id="fig|1121439.3.peg.2079"/>
<organism evidence="6 7">
    <name type="scientific">Alkalidesulfovibrio alkalitolerans DSM 16529</name>
    <dbReference type="NCBI Taxonomy" id="1121439"/>
    <lineage>
        <taxon>Bacteria</taxon>
        <taxon>Pseudomonadati</taxon>
        <taxon>Thermodesulfobacteriota</taxon>
        <taxon>Desulfovibrionia</taxon>
        <taxon>Desulfovibrionales</taxon>
        <taxon>Desulfovibrionaceae</taxon>
        <taxon>Alkalidesulfovibrio</taxon>
    </lineage>
</organism>
<keyword evidence="7" id="KW-1185">Reference proteome</keyword>